<dbReference type="Proteomes" id="UP001597112">
    <property type="component" value="Unassembled WGS sequence"/>
</dbReference>
<dbReference type="EMBL" id="JBHTKA010000007">
    <property type="protein sequence ID" value="MFD1001497.1"/>
    <property type="molecule type" value="Genomic_DNA"/>
</dbReference>
<keyword evidence="7" id="KW-1185">Reference proteome</keyword>
<dbReference type="PANTHER" id="PTHR47506">
    <property type="entry name" value="TRANSCRIPTIONAL REGULATORY PROTEIN"/>
    <property type="match status" value="1"/>
</dbReference>
<keyword evidence="2 4" id="KW-0238">DNA-binding</keyword>
<keyword evidence="1" id="KW-0805">Transcription regulation</keyword>
<evidence type="ECO:0000259" key="5">
    <source>
        <dbReference type="PROSITE" id="PS50977"/>
    </source>
</evidence>
<protein>
    <submittedName>
        <fullName evidence="6">TetR/AcrR family transcriptional regulator</fullName>
    </submittedName>
</protein>
<dbReference type="Pfam" id="PF16925">
    <property type="entry name" value="TetR_C_13"/>
    <property type="match status" value="1"/>
</dbReference>
<proteinExistence type="predicted"/>
<dbReference type="InterPro" id="IPR023772">
    <property type="entry name" value="DNA-bd_HTH_TetR-type_CS"/>
</dbReference>
<reference evidence="7" key="1">
    <citation type="journal article" date="2019" name="Int. J. Syst. Evol. Microbiol.">
        <title>The Global Catalogue of Microorganisms (GCM) 10K type strain sequencing project: providing services to taxonomists for standard genome sequencing and annotation.</title>
        <authorList>
            <consortium name="The Broad Institute Genomics Platform"/>
            <consortium name="The Broad Institute Genome Sequencing Center for Infectious Disease"/>
            <person name="Wu L."/>
            <person name="Ma J."/>
        </authorList>
    </citation>
    <scope>NUCLEOTIDE SEQUENCE [LARGE SCALE GENOMIC DNA]</scope>
    <source>
        <strain evidence="7">CCUG 58938</strain>
    </source>
</reference>
<dbReference type="Pfam" id="PF00440">
    <property type="entry name" value="TetR_N"/>
    <property type="match status" value="1"/>
</dbReference>
<accession>A0ABW3K5T0</accession>
<dbReference type="SUPFAM" id="SSF48498">
    <property type="entry name" value="Tetracyclin repressor-like, C-terminal domain"/>
    <property type="match status" value="1"/>
</dbReference>
<dbReference type="PROSITE" id="PS50977">
    <property type="entry name" value="HTH_TETR_2"/>
    <property type="match status" value="1"/>
</dbReference>
<evidence type="ECO:0000313" key="7">
    <source>
        <dbReference type="Proteomes" id="UP001597112"/>
    </source>
</evidence>
<comment type="caution">
    <text evidence="6">The sequence shown here is derived from an EMBL/GenBank/DDBJ whole genome shotgun (WGS) entry which is preliminary data.</text>
</comment>
<dbReference type="InterPro" id="IPR009057">
    <property type="entry name" value="Homeodomain-like_sf"/>
</dbReference>
<sequence length="195" mass="21453">MTKAERTRELIITKAAPLFNTKGVAGTSMSDILEVTKLAKGSLYVHFEDKEDLAHAVVDYHIERLGKAIETALGKADSAQGKLLAYIDLFMDPVNPLLAGGCPMLNFGMESDDTDQVIRKKICSFMDTGLKLIYSIIKSGKDNGEFKADWDGKEFSIRMFATIEGGIMMSRIAGDNKTMKVIARGLKKEIEDHSA</sequence>
<dbReference type="PANTHER" id="PTHR47506:SF3">
    <property type="entry name" value="HTH-TYPE TRANSCRIPTIONAL REGULATOR LMRA"/>
    <property type="match status" value="1"/>
</dbReference>
<dbReference type="RefSeq" id="WP_377581388.1">
    <property type="nucleotide sequence ID" value="NZ_JBHTKA010000007.1"/>
</dbReference>
<name>A0ABW3K5T0_9BACT</name>
<dbReference type="PRINTS" id="PR00455">
    <property type="entry name" value="HTHTETR"/>
</dbReference>
<evidence type="ECO:0000256" key="1">
    <source>
        <dbReference type="ARBA" id="ARBA00023015"/>
    </source>
</evidence>
<evidence type="ECO:0000256" key="3">
    <source>
        <dbReference type="ARBA" id="ARBA00023163"/>
    </source>
</evidence>
<feature type="DNA-binding region" description="H-T-H motif" evidence="4">
    <location>
        <begin position="28"/>
        <end position="47"/>
    </location>
</feature>
<keyword evidence="3" id="KW-0804">Transcription</keyword>
<organism evidence="6 7">
    <name type="scientific">Ohtaekwangia kribbensis</name>
    <dbReference type="NCBI Taxonomy" id="688913"/>
    <lineage>
        <taxon>Bacteria</taxon>
        <taxon>Pseudomonadati</taxon>
        <taxon>Bacteroidota</taxon>
        <taxon>Cytophagia</taxon>
        <taxon>Cytophagales</taxon>
        <taxon>Fulvivirgaceae</taxon>
        <taxon>Ohtaekwangia</taxon>
    </lineage>
</organism>
<gene>
    <name evidence="6" type="ORF">ACFQ21_19365</name>
</gene>
<feature type="domain" description="HTH tetR-type" evidence="5">
    <location>
        <begin position="5"/>
        <end position="65"/>
    </location>
</feature>
<dbReference type="PROSITE" id="PS01081">
    <property type="entry name" value="HTH_TETR_1"/>
    <property type="match status" value="1"/>
</dbReference>
<dbReference type="Gene3D" id="1.10.357.10">
    <property type="entry name" value="Tetracycline Repressor, domain 2"/>
    <property type="match status" value="1"/>
</dbReference>
<dbReference type="InterPro" id="IPR001647">
    <property type="entry name" value="HTH_TetR"/>
</dbReference>
<evidence type="ECO:0000256" key="4">
    <source>
        <dbReference type="PROSITE-ProRule" id="PRU00335"/>
    </source>
</evidence>
<evidence type="ECO:0000313" key="6">
    <source>
        <dbReference type="EMBL" id="MFD1001497.1"/>
    </source>
</evidence>
<dbReference type="InterPro" id="IPR036271">
    <property type="entry name" value="Tet_transcr_reg_TetR-rel_C_sf"/>
</dbReference>
<dbReference type="SUPFAM" id="SSF46689">
    <property type="entry name" value="Homeodomain-like"/>
    <property type="match status" value="1"/>
</dbReference>
<evidence type="ECO:0000256" key="2">
    <source>
        <dbReference type="ARBA" id="ARBA00023125"/>
    </source>
</evidence>
<dbReference type="InterPro" id="IPR011075">
    <property type="entry name" value="TetR_C"/>
</dbReference>